<evidence type="ECO:0000256" key="1">
    <source>
        <dbReference type="ARBA" id="ARBA00000085"/>
    </source>
</evidence>
<feature type="transmembrane region" description="Helical" evidence="4">
    <location>
        <begin position="155"/>
        <end position="177"/>
    </location>
</feature>
<dbReference type="SUPFAM" id="SSF47384">
    <property type="entry name" value="Homodimeric domain of signal transducing histidine kinase"/>
    <property type="match status" value="1"/>
</dbReference>
<evidence type="ECO:0000256" key="3">
    <source>
        <dbReference type="ARBA" id="ARBA00022553"/>
    </source>
</evidence>
<gene>
    <name evidence="6" type="ORF">FVE67_04790</name>
</gene>
<dbReference type="EC" id="2.7.13.3" evidence="2"/>
<dbReference type="SMART" id="SM00388">
    <property type="entry name" value="HisKA"/>
    <property type="match status" value="1"/>
</dbReference>
<evidence type="ECO:0000256" key="2">
    <source>
        <dbReference type="ARBA" id="ARBA00012438"/>
    </source>
</evidence>
<dbReference type="Proteomes" id="UP000501253">
    <property type="component" value="Chromosome"/>
</dbReference>
<dbReference type="EMBL" id="CP042909">
    <property type="protein sequence ID" value="QJA06156.1"/>
    <property type="molecule type" value="Genomic_DNA"/>
</dbReference>
<keyword evidence="4" id="KW-0472">Membrane</keyword>
<sequence>MKGWRTLAAVGAGLLVATFVAEAFLLRRTLSEHQRFEAAARLGMLESRLTSYLELLAVLPEPPAYLRTLAWLTDELQSDPGLVGVRILEGSHVLLDTFPTNLSGISPSWERCPKGYRSGNLYFLCRESELAPGRRFRLLVVFDASISNLLFQEALWASALILLGALMVLLGGAYYLARTEKKARELEKCLSASERLATLGRLSAMIAHEIRNPLHTLSLAFQYALEDPEALRENRALIQREIQRLSELTAELLTLDRGLEIRPERLHPEEVVVEIESRFREKFRARGLSWEASWEDFAFSGDRRWLLRALANLLQNALLAPSGHQVKLSVFREGREAVFRVCNTGTRLPSVPPERLFEAFFTTRNEGFGIGLYLVKQVAEAHGGRVQVREKGGWVCFEMRLPWSS</sequence>
<keyword evidence="3" id="KW-0597">Phosphoprotein</keyword>
<keyword evidence="6" id="KW-0808">Transferase</keyword>
<dbReference type="GO" id="GO:0000155">
    <property type="term" value="F:phosphorelay sensor kinase activity"/>
    <property type="evidence" value="ECO:0007669"/>
    <property type="project" value="InterPro"/>
</dbReference>
<dbReference type="RefSeq" id="WP_168719504.1">
    <property type="nucleotide sequence ID" value="NZ_CP042909.1"/>
</dbReference>
<dbReference type="CDD" id="cd00082">
    <property type="entry name" value="HisKA"/>
    <property type="match status" value="1"/>
</dbReference>
<dbReference type="Pfam" id="PF00512">
    <property type="entry name" value="HisKA"/>
    <property type="match status" value="1"/>
</dbReference>
<organism evidence="6 7">
    <name type="scientific">Thermosulfurimonas marina</name>
    <dbReference type="NCBI Taxonomy" id="2047767"/>
    <lineage>
        <taxon>Bacteria</taxon>
        <taxon>Pseudomonadati</taxon>
        <taxon>Thermodesulfobacteriota</taxon>
        <taxon>Thermodesulfobacteria</taxon>
        <taxon>Thermodesulfobacteriales</taxon>
        <taxon>Thermodesulfobacteriaceae</taxon>
        <taxon>Thermosulfurimonas</taxon>
    </lineage>
</organism>
<dbReference type="AlphaFoldDB" id="A0A6H1WSQ3"/>
<evidence type="ECO:0000313" key="7">
    <source>
        <dbReference type="Proteomes" id="UP000501253"/>
    </source>
</evidence>
<dbReference type="InterPro" id="IPR003594">
    <property type="entry name" value="HATPase_dom"/>
</dbReference>
<dbReference type="InterPro" id="IPR004358">
    <property type="entry name" value="Sig_transdc_His_kin-like_C"/>
</dbReference>
<keyword evidence="4" id="KW-0812">Transmembrane</keyword>
<evidence type="ECO:0000256" key="4">
    <source>
        <dbReference type="SAM" id="Phobius"/>
    </source>
</evidence>
<dbReference type="InterPro" id="IPR005467">
    <property type="entry name" value="His_kinase_dom"/>
</dbReference>
<protein>
    <recommendedName>
        <fullName evidence="2">histidine kinase</fullName>
        <ecNumber evidence="2">2.7.13.3</ecNumber>
    </recommendedName>
</protein>
<dbReference type="InterPro" id="IPR003661">
    <property type="entry name" value="HisK_dim/P_dom"/>
</dbReference>
<dbReference type="InterPro" id="IPR036890">
    <property type="entry name" value="HATPase_C_sf"/>
</dbReference>
<dbReference type="Gene3D" id="3.30.565.10">
    <property type="entry name" value="Histidine kinase-like ATPase, C-terminal domain"/>
    <property type="match status" value="1"/>
</dbReference>
<keyword evidence="7" id="KW-1185">Reference proteome</keyword>
<keyword evidence="6" id="KW-0418">Kinase</keyword>
<dbReference type="Gene3D" id="1.10.287.130">
    <property type="match status" value="1"/>
</dbReference>
<name>A0A6H1WSQ3_9BACT</name>
<dbReference type="SMART" id="SM00387">
    <property type="entry name" value="HATPase_c"/>
    <property type="match status" value="1"/>
</dbReference>
<dbReference type="InterPro" id="IPR036097">
    <property type="entry name" value="HisK_dim/P_sf"/>
</dbReference>
<comment type="catalytic activity">
    <reaction evidence="1">
        <text>ATP + protein L-histidine = ADP + protein N-phospho-L-histidine.</text>
        <dbReference type="EC" id="2.7.13.3"/>
    </reaction>
</comment>
<dbReference type="PANTHER" id="PTHR43547:SF2">
    <property type="entry name" value="HYBRID SIGNAL TRANSDUCTION HISTIDINE KINASE C"/>
    <property type="match status" value="1"/>
</dbReference>
<keyword evidence="4" id="KW-1133">Transmembrane helix</keyword>
<reference evidence="6 7" key="1">
    <citation type="submission" date="2019-08" db="EMBL/GenBank/DDBJ databases">
        <title>Complete genome sequence of Thermosulfurimonas marina SU872T, an anaerobic thermophilic chemolithoautotrophic bacterium isolated from a shallow marine hydrothermal vent.</title>
        <authorList>
            <person name="Allioux M."/>
            <person name="Jebbar M."/>
            <person name="Slobodkina G."/>
            <person name="Slobodkin A."/>
            <person name="Moalic Y."/>
            <person name="Frolova A."/>
            <person name="Shao Z."/>
            <person name="Alain K."/>
        </authorList>
    </citation>
    <scope>NUCLEOTIDE SEQUENCE [LARGE SCALE GENOMIC DNA]</scope>
    <source>
        <strain evidence="6 7">SU872</strain>
    </source>
</reference>
<proteinExistence type="predicted"/>
<dbReference type="PROSITE" id="PS50109">
    <property type="entry name" value="HIS_KIN"/>
    <property type="match status" value="1"/>
</dbReference>
<dbReference type="Pfam" id="PF02518">
    <property type="entry name" value="HATPase_c"/>
    <property type="match status" value="1"/>
</dbReference>
<evidence type="ECO:0000259" key="5">
    <source>
        <dbReference type="PROSITE" id="PS50109"/>
    </source>
</evidence>
<dbReference type="PRINTS" id="PR00344">
    <property type="entry name" value="BCTRLSENSOR"/>
</dbReference>
<feature type="domain" description="Histidine kinase" evidence="5">
    <location>
        <begin position="205"/>
        <end position="405"/>
    </location>
</feature>
<dbReference type="SUPFAM" id="SSF55874">
    <property type="entry name" value="ATPase domain of HSP90 chaperone/DNA topoisomerase II/histidine kinase"/>
    <property type="match status" value="1"/>
</dbReference>
<evidence type="ECO:0000313" key="6">
    <source>
        <dbReference type="EMBL" id="QJA06156.1"/>
    </source>
</evidence>
<dbReference type="KEGG" id="tmai:FVE67_04790"/>
<dbReference type="PANTHER" id="PTHR43547">
    <property type="entry name" value="TWO-COMPONENT HISTIDINE KINASE"/>
    <property type="match status" value="1"/>
</dbReference>
<accession>A0A6H1WSQ3</accession>